<gene>
    <name evidence="1" type="ORF">PYW08_001954</name>
</gene>
<keyword evidence="2" id="KW-1185">Reference proteome</keyword>
<organism evidence="1 2">
    <name type="scientific">Mythimna loreyi</name>
    <dbReference type="NCBI Taxonomy" id="667449"/>
    <lineage>
        <taxon>Eukaryota</taxon>
        <taxon>Metazoa</taxon>
        <taxon>Ecdysozoa</taxon>
        <taxon>Arthropoda</taxon>
        <taxon>Hexapoda</taxon>
        <taxon>Insecta</taxon>
        <taxon>Pterygota</taxon>
        <taxon>Neoptera</taxon>
        <taxon>Endopterygota</taxon>
        <taxon>Lepidoptera</taxon>
        <taxon>Glossata</taxon>
        <taxon>Ditrysia</taxon>
        <taxon>Noctuoidea</taxon>
        <taxon>Noctuidae</taxon>
        <taxon>Noctuinae</taxon>
        <taxon>Hadenini</taxon>
        <taxon>Mythimna</taxon>
    </lineage>
</organism>
<evidence type="ECO:0000313" key="2">
    <source>
        <dbReference type="Proteomes" id="UP001231649"/>
    </source>
</evidence>
<name>A0ACC2R0Y6_9NEOP</name>
<dbReference type="Proteomes" id="UP001231649">
    <property type="component" value="Chromosome 12"/>
</dbReference>
<protein>
    <submittedName>
        <fullName evidence="1">Uncharacterized protein</fullName>
    </submittedName>
</protein>
<comment type="caution">
    <text evidence="1">The sequence shown here is derived from an EMBL/GenBank/DDBJ whole genome shotgun (WGS) entry which is preliminary data.</text>
</comment>
<dbReference type="EMBL" id="CM056788">
    <property type="protein sequence ID" value="KAJ8730541.1"/>
    <property type="molecule type" value="Genomic_DNA"/>
</dbReference>
<evidence type="ECO:0000313" key="1">
    <source>
        <dbReference type="EMBL" id="KAJ8730541.1"/>
    </source>
</evidence>
<accession>A0ACC2R0Y6</accession>
<sequence length="339" mass="38209">MVVTCQILLEKSKEGVFRAGQPVVGTLKYNVEKPTKFKSIDISLRGKGKCEWSETVSNTTIYYSNTEDYVNISKNLLIDEKEISGAYEHPFEFFLPEDIPTSMKNTTCNIRYRVVVLFVKDSFFGTKYKFDAEVLVYGYVCPCSPEPLIFGLQKNLLSLTANNKIDITAEIEKTFLTPGENIKLNLIVNNDTDVPIGIKAELVKYFTYISDVKKKKIEKEVLKTTTENLPSVKERSVSSMNCIVATLPTLYSIQHTKILTGEYKVRVTAKIPMPHTNAVVEIPVVIGESDGRVGAAAVGYYDPSSSKLPEFEDIEKKAKIAEDFLDKYDQNIKDYPEKI</sequence>
<proteinExistence type="predicted"/>
<reference evidence="1" key="1">
    <citation type="submission" date="2023-03" db="EMBL/GenBank/DDBJ databases">
        <title>Chromosome-level genomes of two armyworms, Mythimna separata and Mythimna loreyi, provide insights into the biosynthesis and reception of sex pheromones.</title>
        <authorList>
            <person name="Zhao H."/>
        </authorList>
    </citation>
    <scope>NUCLEOTIDE SEQUENCE</scope>
    <source>
        <strain evidence="1">BeijingLab</strain>
    </source>
</reference>